<dbReference type="InterPro" id="IPR058240">
    <property type="entry name" value="rSAM_sf"/>
</dbReference>
<dbReference type="InterPro" id="IPR013785">
    <property type="entry name" value="Aldolase_TIM"/>
</dbReference>
<dbReference type="RefSeq" id="WP_050433923.1">
    <property type="nucleotide sequence ID" value="NZ_CP012159.1"/>
</dbReference>
<dbReference type="PROSITE" id="PS51918">
    <property type="entry name" value="RADICAL_SAM"/>
    <property type="match status" value="1"/>
</dbReference>
<evidence type="ECO:0000256" key="5">
    <source>
        <dbReference type="ARBA" id="ARBA00023014"/>
    </source>
</evidence>
<proteinExistence type="predicted"/>
<evidence type="ECO:0000256" key="3">
    <source>
        <dbReference type="ARBA" id="ARBA00022723"/>
    </source>
</evidence>
<evidence type="ECO:0000256" key="1">
    <source>
        <dbReference type="ARBA" id="ARBA00001966"/>
    </source>
</evidence>
<protein>
    <recommendedName>
        <fullName evidence="6">Radical SAM core domain-containing protein</fullName>
    </recommendedName>
</protein>
<keyword evidence="4" id="KW-0408">Iron</keyword>
<dbReference type="SFLD" id="SFLDS00029">
    <property type="entry name" value="Radical_SAM"/>
    <property type="match status" value="1"/>
</dbReference>
<dbReference type="SUPFAM" id="SSF102114">
    <property type="entry name" value="Radical SAM enzymes"/>
    <property type="match status" value="1"/>
</dbReference>
<keyword evidence="3" id="KW-0479">Metal-binding</keyword>
<evidence type="ECO:0000256" key="2">
    <source>
        <dbReference type="ARBA" id="ARBA00022691"/>
    </source>
</evidence>
<dbReference type="CDD" id="cd01335">
    <property type="entry name" value="Radical_SAM"/>
    <property type="match status" value="1"/>
</dbReference>
<reference evidence="7 8" key="1">
    <citation type="submission" date="2015-07" db="EMBL/GenBank/DDBJ databases">
        <title>Genome analysis of myxobacterium Chondromyces crocatus Cm c5 reveals a high potential for natural compound synthesis and the genetic basis for the loss of fruiting body formation.</title>
        <authorList>
            <person name="Zaburannyi N."/>
            <person name="Bunk B."/>
            <person name="Maier J."/>
            <person name="Overmann J."/>
            <person name="Mueller R."/>
        </authorList>
    </citation>
    <scope>NUCLEOTIDE SEQUENCE [LARGE SCALE GENOMIC DNA]</scope>
    <source>
        <strain evidence="7 8">Cm c5</strain>
    </source>
</reference>
<keyword evidence="5" id="KW-0411">Iron-sulfur</keyword>
<dbReference type="PANTHER" id="PTHR11228:SF7">
    <property type="entry name" value="PQQA PEPTIDE CYCLASE"/>
    <property type="match status" value="1"/>
</dbReference>
<dbReference type="AlphaFoldDB" id="A0A0K1EN35"/>
<evidence type="ECO:0000313" key="8">
    <source>
        <dbReference type="Proteomes" id="UP000067626"/>
    </source>
</evidence>
<feature type="domain" description="Radical SAM core" evidence="6">
    <location>
        <begin position="33"/>
        <end position="244"/>
    </location>
</feature>
<dbReference type="EMBL" id="CP012159">
    <property type="protein sequence ID" value="AKT42264.1"/>
    <property type="molecule type" value="Genomic_DNA"/>
</dbReference>
<dbReference type="Pfam" id="PF04055">
    <property type="entry name" value="Radical_SAM"/>
    <property type="match status" value="1"/>
</dbReference>
<dbReference type="PANTHER" id="PTHR11228">
    <property type="entry name" value="RADICAL SAM DOMAIN PROTEIN"/>
    <property type="match status" value="1"/>
</dbReference>
<dbReference type="InterPro" id="IPR007197">
    <property type="entry name" value="rSAM"/>
</dbReference>
<dbReference type="KEGG" id="ccro:CMC5_064870"/>
<dbReference type="Proteomes" id="UP000067626">
    <property type="component" value="Chromosome"/>
</dbReference>
<dbReference type="Gene3D" id="3.20.20.70">
    <property type="entry name" value="Aldolase class I"/>
    <property type="match status" value="1"/>
</dbReference>
<dbReference type="GO" id="GO:0003824">
    <property type="term" value="F:catalytic activity"/>
    <property type="evidence" value="ECO:0007669"/>
    <property type="project" value="InterPro"/>
</dbReference>
<dbReference type="GO" id="GO:0051536">
    <property type="term" value="F:iron-sulfur cluster binding"/>
    <property type="evidence" value="ECO:0007669"/>
    <property type="project" value="UniProtKB-KW"/>
</dbReference>
<gene>
    <name evidence="7" type="ORF">CMC5_064870</name>
</gene>
<dbReference type="SFLD" id="SFLDG01067">
    <property type="entry name" value="SPASM/twitch_domain_containing"/>
    <property type="match status" value="1"/>
</dbReference>
<dbReference type="OrthoDB" id="9772409at2"/>
<evidence type="ECO:0000313" key="7">
    <source>
        <dbReference type="EMBL" id="AKT42264.1"/>
    </source>
</evidence>
<name>A0A0K1EN35_CHOCO</name>
<organism evidence="7 8">
    <name type="scientific">Chondromyces crocatus</name>
    <dbReference type="NCBI Taxonomy" id="52"/>
    <lineage>
        <taxon>Bacteria</taxon>
        <taxon>Pseudomonadati</taxon>
        <taxon>Myxococcota</taxon>
        <taxon>Polyangia</taxon>
        <taxon>Polyangiales</taxon>
        <taxon>Polyangiaceae</taxon>
        <taxon>Chondromyces</taxon>
    </lineage>
</organism>
<dbReference type="STRING" id="52.CMC5_064870"/>
<evidence type="ECO:0000259" key="6">
    <source>
        <dbReference type="PROSITE" id="PS51918"/>
    </source>
</evidence>
<accession>A0A0K1EN35</accession>
<evidence type="ECO:0000256" key="4">
    <source>
        <dbReference type="ARBA" id="ARBA00023004"/>
    </source>
</evidence>
<dbReference type="SMART" id="SM00729">
    <property type="entry name" value="Elp3"/>
    <property type="match status" value="1"/>
</dbReference>
<dbReference type="InterPro" id="IPR050377">
    <property type="entry name" value="Radical_SAM_PqqE_MftC-like"/>
</dbReference>
<dbReference type="GO" id="GO:0046872">
    <property type="term" value="F:metal ion binding"/>
    <property type="evidence" value="ECO:0007669"/>
    <property type="project" value="UniProtKB-KW"/>
</dbReference>
<dbReference type="InterPro" id="IPR006638">
    <property type="entry name" value="Elp3/MiaA/NifB-like_rSAM"/>
</dbReference>
<keyword evidence="2" id="KW-0949">S-adenosyl-L-methionine</keyword>
<comment type="cofactor">
    <cofactor evidence="1">
        <name>[4Fe-4S] cluster</name>
        <dbReference type="ChEBI" id="CHEBI:49883"/>
    </cofactor>
</comment>
<keyword evidence="8" id="KW-1185">Reference proteome</keyword>
<sequence>MEASERPRAKALQLAPPLPSVREEHAPIPRAEAWWAESLLVTFAFRCNLACTFCMVEDALDVYAGTSLEEMRRATRDPTVLRGAKRIIFSGGEVTLAKDLLAYVEAARQLPGIEHVRLQTNGVRLVDKAYLRALLDAGVDELFISLHAPDAETCDAVTQRRGSFRRILAGIEAVAESGAALFTNTAIVKANFEVLPEIVSLVAPFGPRSMEFWNYWPRGDEEGARGMNARVSEVREPLLEALGRCVMRGIPPVVKWFPRCLLGEFAACHDDGQPPSLIEDRYWEREPSYGCIYEGVCQEAPARPGGSTAGACVGLSDSYVFEHGWEEQVLAPRRGVRGPGRDDGEKVVRGDAAFADAAGVGRSLTADAGPRRSEQAVLAEFLKPLDLHVGMRFGGSWALQEVGRARGAEGALVTLTFTPSAPGGRVIVRLHGRDPARRCAVRTKSFDVSYRVEGAVRAEEAAGMLRLLFEQLDGRDPGGLRLP</sequence>